<dbReference type="GO" id="GO:0030154">
    <property type="term" value="P:cell differentiation"/>
    <property type="evidence" value="ECO:0007669"/>
    <property type="project" value="TreeGrafter"/>
</dbReference>
<keyword evidence="4 5" id="KW-0539">Nucleus</keyword>
<dbReference type="CDD" id="cd00086">
    <property type="entry name" value="homeodomain"/>
    <property type="match status" value="1"/>
</dbReference>
<dbReference type="STRING" id="283909.R7UGR6"/>
<dbReference type="GO" id="GO:0000981">
    <property type="term" value="F:DNA-binding transcription factor activity, RNA polymerase II-specific"/>
    <property type="evidence" value="ECO:0007669"/>
    <property type="project" value="InterPro"/>
</dbReference>
<dbReference type="GO" id="GO:0000978">
    <property type="term" value="F:RNA polymerase II cis-regulatory region sequence-specific DNA binding"/>
    <property type="evidence" value="ECO:0007669"/>
    <property type="project" value="TreeGrafter"/>
</dbReference>
<evidence type="ECO:0000313" key="8">
    <source>
        <dbReference type="EMBL" id="ELU02973.1"/>
    </source>
</evidence>
<dbReference type="PROSITE" id="PS00027">
    <property type="entry name" value="HOMEOBOX_1"/>
    <property type="match status" value="1"/>
</dbReference>
<evidence type="ECO:0000256" key="2">
    <source>
        <dbReference type="ARBA" id="ARBA00023125"/>
    </source>
</evidence>
<dbReference type="Proteomes" id="UP000014760">
    <property type="component" value="Unassembled WGS sequence"/>
</dbReference>
<reference evidence="8 10" key="2">
    <citation type="journal article" date="2013" name="Nature">
        <title>Insights into bilaterian evolution from three spiralian genomes.</title>
        <authorList>
            <person name="Simakov O."/>
            <person name="Marletaz F."/>
            <person name="Cho S.J."/>
            <person name="Edsinger-Gonzales E."/>
            <person name="Havlak P."/>
            <person name="Hellsten U."/>
            <person name="Kuo D.H."/>
            <person name="Larsson T."/>
            <person name="Lv J."/>
            <person name="Arendt D."/>
            <person name="Savage R."/>
            <person name="Osoegawa K."/>
            <person name="de Jong P."/>
            <person name="Grimwood J."/>
            <person name="Chapman J.A."/>
            <person name="Shapiro H."/>
            <person name="Aerts A."/>
            <person name="Otillar R.P."/>
            <person name="Terry A.Y."/>
            <person name="Boore J.L."/>
            <person name="Grigoriev I.V."/>
            <person name="Lindberg D.R."/>
            <person name="Seaver E.C."/>
            <person name="Weisblat D.A."/>
            <person name="Putnam N.H."/>
            <person name="Rokhsar D.S."/>
        </authorList>
    </citation>
    <scope>NUCLEOTIDE SEQUENCE</scope>
    <source>
        <strain evidence="8 10">I ESC-2004</strain>
    </source>
</reference>
<accession>R7UGR6</accession>
<dbReference type="EMBL" id="AMQN01008620">
    <property type="status" value="NOT_ANNOTATED_CDS"/>
    <property type="molecule type" value="Genomic_DNA"/>
</dbReference>
<dbReference type="PRINTS" id="PR00024">
    <property type="entry name" value="HOMEOBOX"/>
</dbReference>
<evidence type="ECO:0000313" key="9">
    <source>
        <dbReference type="EnsemblMetazoa" id="CapteP121761"/>
    </source>
</evidence>
<evidence type="ECO:0000256" key="6">
    <source>
        <dbReference type="RuleBase" id="RU000682"/>
    </source>
</evidence>
<feature type="DNA-binding region" description="Homeobox" evidence="5">
    <location>
        <begin position="3"/>
        <end position="59"/>
    </location>
</feature>
<dbReference type="PROSITE" id="PS50071">
    <property type="entry name" value="HOMEOBOX_2"/>
    <property type="match status" value="1"/>
</dbReference>
<reference evidence="9" key="3">
    <citation type="submission" date="2015-06" db="UniProtKB">
        <authorList>
            <consortium name="EnsemblMetazoa"/>
        </authorList>
    </citation>
    <scope>IDENTIFICATION</scope>
</reference>
<proteinExistence type="predicted"/>
<evidence type="ECO:0000256" key="5">
    <source>
        <dbReference type="PROSITE-ProRule" id="PRU00108"/>
    </source>
</evidence>
<dbReference type="SUPFAM" id="SSF46689">
    <property type="entry name" value="Homeodomain-like"/>
    <property type="match status" value="1"/>
</dbReference>
<dbReference type="EnsemblMetazoa" id="CapteT121761">
    <property type="protein sequence ID" value="CapteP121761"/>
    <property type="gene ID" value="CapteG121761"/>
</dbReference>
<gene>
    <name evidence="8" type="ORF">CAPTEDRAFT_121761</name>
</gene>
<keyword evidence="3 5" id="KW-0371">Homeobox</keyword>
<dbReference type="InterPro" id="IPR050394">
    <property type="entry name" value="Homeobox_NK-like"/>
</dbReference>
<dbReference type="InterPro" id="IPR009057">
    <property type="entry name" value="Homeodomain-like_sf"/>
</dbReference>
<dbReference type="HOGENOM" id="CLU_2164632_0_0_1"/>
<sequence>KKPRTTFLPHQLRCLEETYAKRRYVSAAEREKIAIMLQLTDVQVKTWFQNRRMKARRMQEALAQGHATVHTLHPIRPSFLAQEPQTIFCPNPISLATECIPHINNQWRMKP</sequence>
<feature type="non-terminal residue" evidence="8">
    <location>
        <position position="1"/>
    </location>
</feature>
<reference evidence="10" key="1">
    <citation type="submission" date="2012-12" db="EMBL/GenBank/DDBJ databases">
        <authorList>
            <person name="Hellsten U."/>
            <person name="Grimwood J."/>
            <person name="Chapman J.A."/>
            <person name="Shapiro H."/>
            <person name="Aerts A."/>
            <person name="Otillar R.P."/>
            <person name="Terry A.Y."/>
            <person name="Boore J.L."/>
            <person name="Simakov O."/>
            <person name="Marletaz F."/>
            <person name="Cho S.-J."/>
            <person name="Edsinger-Gonzales E."/>
            <person name="Havlak P."/>
            <person name="Kuo D.-H."/>
            <person name="Larsson T."/>
            <person name="Lv J."/>
            <person name="Arendt D."/>
            <person name="Savage R."/>
            <person name="Osoegawa K."/>
            <person name="de Jong P."/>
            <person name="Lindberg D.R."/>
            <person name="Seaver E.C."/>
            <person name="Weisblat D.A."/>
            <person name="Putnam N.H."/>
            <person name="Grigoriev I.V."/>
            <person name="Rokhsar D.S."/>
        </authorList>
    </citation>
    <scope>NUCLEOTIDE SEQUENCE</scope>
    <source>
        <strain evidence="10">I ESC-2004</strain>
    </source>
</reference>
<dbReference type="PANTHER" id="PTHR24340">
    <property type="entry name" value="HOMEOBOX PROTEIN NKX"/>
    <property type="match status" value="1"/>
</dbReference>
<keyword evidence="10" id="KW-1185">Reference proteome</keyword>
<evidence type="ECO:0000256" key="3">
    <source>
        <dbReference type="ARBA" id="ARBA00023155"/>
    </source>
</evidence>
<name>R7UGR6_CAPTE</name>
<evidence type="ECO:0000313" key="10">
    <source>
        <dbReference type="Proteomes" id="UP000014760"/>
    </source>
</evidence>
<evidence type="ECO:0000259" key="7">
    <source>
        <dbReference type="PROSITE" id="PS50071"/>
    </source>
</evidence>
<dbReference type="PANTHER" id="PTHR24340:SF112">
    <property type="entry name" value="VENT HOMEOBOX"/>
    <property type="match status" value="1"/>
</dbReference>
<dbReference type="AlphaFoldDB" id="R7UGR6"/>
<dbReference type="InterPro" id="IPR017970">
    <property type="entry name" value="Homeobox_CS"/>
</dbReference>
<dbReference type="InterPro" id="IPR020479">
    <property type="entry name" value="HD_metazoa"/>
</dbReference>
<dbReference type="SMART" id="SM00389">
    <property type="entry name" value="HOX"/>
    <property type="match status" value="1"/>
</dbReference>
<dbReference type="InterPro" id="IPR001356">
    <property type="entry name" value="HD"/>
</dbReference>
<keyword evidence="2 5" id="KW-0238">DNA-binding</keyword>
<dbReference type="EMBL" id="KB303586">
    <property type="protein sequence ID" value="ELU02973.1"/>
    <property type="molecule type" value="Genomic_DNA"/>
</dbReference>
<evidence type="ECO:0000256" key="4">
    <source>
        <dbReference type="ARBA" id="ARBA00023242"/>
    </source>
</evidence>
<dbReference type="Pfam" id="PF00046">
    <property type="entry name" value="Homeodomain"/>
    <property type="match status" value="1"/>
</dbReference>
<dbReference type="GO" id="GO:0005634">
    <property type="term" value="C:nucleus"/>
    <property type="evidence" value="ECO:0007669"/>
    <property type="project" value="UniProtKB-SubCell"/>
</dbReference>
<organism evidence="8">
    <name type="scientific">Capitella teleta</name>
    <name type="common">Polychaete worm</name>
    <dbReference type="NCBI Taxonomy" id="283909"/>
    <lineage>
        <taxon>Eukaryota</taxon>
        <taxon>Metazoa</taxon>
        <taxon>Spiralia</taxon>
        <taxon>Lophotrochozoa</taxon>
        <taxon>Annelida</taxon>
        <taxon>Polychaeta</taxon>
        <taxon>Sedentaria</taxon>
        <taxon>Scolecida</taxon>
        <taxon>Capitellidae</taxon>
        <taxon>Capitella</taxon>
    </lineage>
</organism>
<dbReference type="OrthoDB" id="6159439at2759"/>
<dbReference type="OMA" id="CEDTPVN"/>
<protein>
    <recommendedName>
        <fullName evidence="7">Homeobox domain-containing protein</fullName>
    </recommendedName>
</protein>
<feature type="domain" description="Homeobox" evidence="7">
    <location>
        <begin position="1"/>
        <end position="58"/>
    </location>
</feature>
<dbReference type="Gene3D" id="1.10.10.60">
    <property type="entry name" value="Homeodomain-like"/>
    <property type="match status" value="1"/>
</dbReference>
<evidence type="ECO:0000256" key="1">
    <source>
        <dbReference type="ARBA" id="ARBA00004123"/>
    </source>
</evidence>
<comment type="subcellular location">
    <subcellularLocation>
        <location evidence="1 5 6">Nucleus</location>
    </subcellularLocation>
</comment>